<name>A0A2T9JY02_9CAUL</name>
<reference evidence="6 7" key="1">
    <citation type="submission" date="2018-04" db="EMBL/GenBank/DDBJ databases">
        <title>The genome sequence of Caulobacter sp. 744.</title>
        <authorList>
            <person name="Gao J."/>
            <person name="Sun J."/>
        </authorList>
    </citation>
    <scope>NUCLEOTIDE SEQUENCE [LARGE SCALE GENOMIC DNA]</scope>
    <source>
        <strain evidence="6 7">774</strain>
    </source>
</reference>
<evidence type="ECO:0000313" key="7">
    <source>
        <dbReference type="Proteomes" id="UP000245073"/>
    </source>
</evidence>
<dbReference type="FunFam" id="3.40.190.290:FF:000001">
    <property type="entry name" value="Transcriptional regulator, LysR family"/>
    <property type="match status" value="1"/>
</dbReference>
<dbReference type="SUPFAM" id="SSF46785">
    <property type="entry name" value="Winged helix' DNA-binding domain"/>
    <property type="match status" value="1"/>
</dbReference>
<protein>
    <submittedName>
        <fullName evidence="6">LysR family transcriptional regulator</fullName>
    </submittedName>
</protein>
<proteinExistence type="inferred from homology"/>
<evidence type="ECO:0000256" key="2">
    <source>
        <dbReference type="ARBA" id="ARBA00023015"/>
    </source>
</evidence>
<organism evidence="6 7">
    <name type="scientific">Caulobacter endophyticus</name>
    <dbReference type="NCBI Taxonomy" id="2172652"/>
    <lineage>
        <taxon>Bacteria</taxon>
        <taxon>Pseudomonadati</taxon>
        <taxon>Pseudomonadota</taxon>
        <taxon>Alphaproteobacteria</taxon>
        <taxon>Caulobacterales</taxon>
        <taxon>Caulobacteraceae</taxon>
        <taxon>Caulobacter</taxon>
    </lineage>
</organism>
<accession>A0A2T9JY02</accession>
<comment type="caution">
    <text evidence="6">The sequence shown here is derived from an EMBL/GenBank/DDBJ whole genome shotgun (WGS) entry which is preliminary data.</text>
</comment>
<dbReference type="SUPFAM" id="SSF53850">
    <property type="entry name" value="Periplasmic binding protein-like II"/>
    <property type="match status" value="1"/>
</dbReference>
<keyword evidence="2" id="KW-0805">Transcription regulation</keyword>
<dbReference type="Gene3D" id="3.40.190.290">
    <property type="match status" value="1"/>
</dbReference>
<dbReference type="InterPro" id="IPR036388">
    <property type="entry name" value="WH-like_DNA-bd_sf"/>
</dbReference>
<dbReference type="PANTHER" id="PTHR30537:SF71">
    <property type="entry name" value="TRANSCRIPTIONAL REGULATORY PROTEIN"/>
    <property type="match status" value="1"/>
</dbReference>
<dbReference type="Proteomes" id="UP000245073">
    <property type="component" value="Unassembled WGS sequence"/>
</dbReference>
<comment type="similarity">
    <text evidence="1">Belongs to the LysR transcriptional regulatory family.</text>
</comment>
<sequence>MPRILMERSGEMEVFARIVTDGGFSAAGRSLGLTSSAVSKVLARLEARLGARLLTRTTRAVSLTEEGAAYFEAAQSILREMAEADEAAGSGAIRGSLSVNATLPFGRLVVAPAIPSFLEQNPGVTVSLSFTDDVVDLLAQQADVAVRMGNLPDSALIARKLGQSRRVICAAPDYLARRGTPSTPADLSAHDCLTFNFRRARPGWPVKIDGAVSEQAVAGSIKVNNGETLRQMTLQGCGVARLGYFHVADDIAKGALVPLLETFNPGDLELMHAIYVGGGPAPARVKAFVDHLARWVSSLSLFV</sequence>
<dbReference type="InterPro" id="IPR036390">
    <property type="entry name" value="WH_DNA-bd_sf"/>
</dbReference>
<keyword evidence="7" id="KW-1185">Reference proteome</keyword>
<dbReference type="GO" id="GO:0003700">
    <property type="term" value="F:DNA-binding transcription factor activity"/>
    <property type="evidence" value="ECO:0007669"/>
    <property type="project" value="InterPro"/>
</dbReference>
<evidence type="ECO:0000259" key="5">
    <source>
        <dbReference type="PROSITE" id="PS50931"/>
    </source>
</evidence>
<evidence type="ECO:0000256" key="1">
    <source>
        <dbReference type="ARBA" id="ARBA00009437"/>
    </source>
</evidence>
<dbReference type="Pfam" id="PF00126">
    <property type="entry name" value="HTH_1"/>
    <property type="match status" value="1"/>
</dbReference>
<dbReference type="RefSeq" id="WP_109101320.1">
    <property type="nucleotide sequence ID" value="NZ_QDKQ01000046.1"/>
</dbReference>
<dbReference type="InterPro" id="IPR058163">
    <property type="entry name" value="LysR-type_TF_proteobact-type"/>
</dbReference>
<dbReference type="PANTHER" id="PTHR30537">
    <property type="entry name" value="HTH-TYPE TRANSCRIPTIONAL REGULATOR"/>
    <property type="match status" value="1"/>
</dbReference>
<dbReference type="InterPro" id="IPR000847">
    <property type="entry name" value="LysR_HTH_N"/>
</dbReference>
<dbReference type="GO" id="GO:0006351">
    <property type="term" value="P:DNA-templated transcription"/>
    <property type="evidence" value="ECO:0007669"/>
    <property type="project" value="TreeGrafter"/>
</dbReference>
<dbReference type="AlphaFoldDB" id="A0A2T9JY02"/>
<dbReference type="Gene3D" id="1.10.10.10">
    <property type="entry name" value="Winged helix-like DNA-binding domain superfamily/Winged helix DNA-binding domain"/>
    <property type="match status" value="1"/>
</dbReference>
<feature type="domain" description="HTH lysR-type" evidence="5">
    <location>
        <begin position="12"/>
        <end position="64"/>
    </location>
</feature>
<dbReference type="OrthoDB" id="9786526at2"/>
<evidence type="ECO:0000256" key="3">
    <source>
        <dbReference type="ARBA" id="ARBA00023125"/>
    </source>
</evidence>
<dbReference type="Pfam" id="PF03466">
    <property type="entry name" value="LysR_substrate"/>
    <property type="match status" value="1"/>
</dbReference>
<gene>
    <name evidence="6" type="ORF">DDF67_13060</name>
</gene>
<dbReference type="FunFam" id="1.10.10.10:FF:000001">
    <property type="entry name" value="LysR family transcriptional regulator"/>
    <property type="match status" value="1"/>
</dbReference>
<dbReference type="InterPro" id="IPR005119">
    <property type="entry name" value="LysR_subst-bd"/>
</dbReference>
<dbReference type="PROSITE" id="PS50931">
    <property type="entry name" value="HTH_LYSR"/>
    <property type="match status" value="1"/>
</dbReference>
<dbReference type="EMBL" id="QDKQ01000046">
    <property type="protein sequence ID" value="PVM88590.1"/>
    <property type="molecule type" value="Genomic_DNA"/>
</dbReference>
<keyword evidence="4" id="KW-0804">Transcription</keyword>
<evidence type="ECO:0000313" key="6">
    <source>
        <dbReference type="EMBL" id="PVM88590.1"/>
    </source>
</evidence>
<dbReference type="GO" id="GO:0043565">
    <property type="term" value="F:sequence-specific DNA binding"/>
    <property type="evidence" value="ECO:0007669"/>
    <property type="project" value="TreeGrafter"/>
</dbReference>
<evidence type="ECO:0000256" key="4">
    <source>
        <dbReference type="ARBA" id="ARBA00023163"/>
    </source>
</evidence>
<keyword evidence="3" id="KW-0238">DNA-binding</keyword>